<organism evidence="1 2">
    <name type="scientific">Allacma fusca</name>
    <dbReference type="NCBI Taxonomy" id="39272"/>
    <lineage>
        <taxon>Eukaryota</taxon>
        <taxon>Metazoa</taxon>
        <taxon>Ecdysozoa</taxon>
        <taxon>Arthropoda</taxon>
        <taxon>Hexapoda</taxon>
        <taxon>Collembola</taxon>
        <taxon>Symphypleona</taxon>
        <taxon>Sminthuridae</taxon>
        <taxon>Allacma</taxon>
    </lineage>
</organism>
<keyword evidence="2" id="KW-1185">Reference proteome</keyword>
<dbReference type="Proteomes" id="UP000708208">
    <property type="component" value="Unassembled WGS sequence"/>
</dbReference>
<dbReference type="EMBL" id="CAJVCH010571522">
    <property type="protein sequence ID" value="CAG7837740.1"/>
    <property type="molecule type" value="Genomic_DNA"/>
</dbReference>
<accession>A0A8J2MF48</accession>
<evidence type="ECO:0000313" key="1">
    <source>
        <dbReference type="EMBL" id="CAG7837740.1"/>
    </source>
</evidence>
<sequence>ECKRIEDRVRPPSLLLLLTYLMV</sequence>
<proteinExistence type="predicted"/>
<gene>
    <name evidence="1" type="ORF">AFUS01_LOCUS46805</name>
</gene>
<feature type="non-terminal residue" evidence="1">
    <location>
        <position position="23"/>
    </location>
</feature>
<protein>
    <submittedName>
        <fullName evidence="1">Uncharacterized protein</fullName>
    </submittedName>
</protein>
<name>A0A8J2MF48_9HEXA</name>
<evidence type="ECO:0000313" key="2">
    <source>
        <dbReference type="Proteomes" id="UP000708208"/>
    </source>
</evidence>
<reference evidence="1" key="1">
    <citation type="submission" date="2021-06" db="EMBL/GenBank/DDBJ databases">
        <authorList>
            <person name="Hodson N. C."/>
            <person name="Mongue J. A."/>
            <person name="Jaron S. K."/>
        </authorList>
    </citation>
    <scope>NUCLEOTIDE SEQUENCE</scope>
</reference>
<comment type="caution">
    <text evidence="1">The sequence shown here is derived from an EMBL/GenBank/DDBJ whole genome shotgun (WGS) entry which is preliminary data.</text>
</comment>
<dbReference type="AlphaFoldDB" id="A0A8J2MF48"/>